<dbReference type="InterPro" id="IPR013320">
    <property type="entry name" value="ConA-like_dom_sf"/>
</dbReference>
<evidence type="ECO:0000256" key="1">
    <source>
        <dbReference type="ARBA" id="ARBA00022729"/>
    </source>
</evidence>
<organism evidence="4">
    <name type="scientific">uncultured Caudovirales phage</name>
    <dbReference type="NCBI Taxonomy" id="2100421"/>
    <lineage>
        <taxon>Viruses</taxon>
        <taxon>Duplodnaviria</taxon>
        <taxon>Heunggongvirae</taxon>
        <taxon>Uroviricota</taxon>
        <taxon>Caudoviricetes</taxon>
        <taxon>Peduoviridae</taxon>
        <taxon>Maltschvirus</taxon>
        <taxon>Maltschvirus maltsch</taxon>
    </lineage>
</organism>
<sequence>MIAEKLRQIQPTATATNPSGISGLTVWLKADAGLIDGSGGTITANGTAIATWQNQASGGTHYNQATSGLRPTYRDGANGKNGLPVVDFNGASTQSLTHADTSAYSTGGITIFTICKWTSGQVWSANDGAGGVSYPISGYHPRYITGGDGVSNFGTTNDDSGYTGWNFTKFASNVNVSYEYYPYGTPSTITTAGFASRGAAQTADCIGKYPYNSDYFTGQIGELIIYNRKLTDTECATIRTYLLNRWGMASIDNVALLLHMDGTNGSTTFTDSSSNNLTVTAANATISTTQAKYGGSSGSFTGTSSNAVVPSSTLFNFGVGDFTIECWIYWLGGGGSPGAIFTTAFPTDSQGVFIGLLSSGAFNYLAGNGTWAFNSTTTSNAISANQWYHLAYVRSGSTFTVYVNGVASGSTTSSPTLTNSNNQALIGGRNVLGQYFRGFIDDLRVTKGTARYAANFTPTGPFPNS</sequence>
<dbReference type="Pfam" id="PF13385">
    <property type="entry name" value="Laminin_G_3"/>
    <property type="match status" value="1"/>
</dbReference>
<proteinExistence type="predicted"/>
<gene>
    <name evidence="4" type="ORF">UFOVP1021_19</name>
    <name evidence="5" type="ORF">UFOVP1622_40</name>
</gene>
<keyword evidence="1" id="KW-0732">Signal</keyword>
<dbReference type="SMART" id="SM00560">
    <property type="entry name" value="LamGL"/>
    <property type="match status" value="1"/>
</dbReference>
<evidence type="ECO:0000313" key="5">
    <source>
        <dbReference type="EMBL" id="CAB4219722.1"/>
    </source>
</evidence>
<reference evidence="4" key="1">
    <citation type="submission" date="2020-05" db="EMBL/GenBank/DDBJ databases">
        <authorList>
            <person name="Chiriac C."/>
            <person name="Salcher M."/>
            <person name="Ghai R."/>
            <person name="Kavagutti S V."/>
        </authorList>
    </citation>
    <scope>NUCLEOTIDE SEQUENCE</scope>
</reference>
<keyword evidence="4" id="KW-0430">Lectin</keyword>
<evidence type="ECO:0000259" key="3">
    <source>
        <dbReference type="SMART" id="SM00560"/>
    </source>
</evidence>
<dbReference type="EMBL" id="LR796967">
    <property type="protein sequence ID" value="CAB4178454.1"/>
    <property type="molecule type" value="Genomic_DNA"/>
</dbReference>
<feature type="domain" description="LamG-like jellyroll fold" evidence="3">
    <location>
        <begin position="320"/>
        <end position="451"/>
    </location>
</feature>
<accession>A0A6J5QFK6</accession>
<evidence type="ECO:0000313" key="4">
    <source>
        <dbReference type="EMBL" id="CAB4178454.1"/>
    </source>
</evidence>
<protein>
    <submittedName>
        <fullName evidence="4">Concanavalin A-like lectin/glucanases superfamily</fullName>
    </submittedName>
</protein>
<keyword evidence="2" id="KW-1015">Disulfide bond</keyword>
<dbReference type="SUPFAM" id="SSF49899">
    <property type="entry name" value="Concanavalin A-like lectins/glucanases"/>
    <property type="match status" value="2"/>
</dbReference>
<dbReference type="GO" id="GO:0030246">
    <property type="term" value="F:carbohydrate binding"/>
    <property type="evidence" value="ECO:0007669"/>
    <property type="project" value="UniProtKB-KW"/>
</dbReference>
<dbReference type="InterPro" id="IPR006558">
    <property type="entry name" value="LamG-like"/>
</dbReference>
<dbReference type="Gene3D" id="2.60.120.200">
    <property type="match status" value="1"/>
</dbReference>
<evidence type="ECO:0000256" key="2">
    <source>
        <dbReference type="ARBA" id="ARBA00023157"/>
    </source>
</evidence>
<name>A0A6J5QFK6_9CAUD</name>
<dbReference type="EMBL" id="LR797485">
    <property type="protein sequence ID" value="CAB4219722.1"/>
    <property type="molecule type" value="Genomic_DNA"/>
</dbReference>